<dbReference type="Proteomes" id="UP000789359">
    <property type="component" value="Unassembled WGS sequence"/>
</dbReference>
<comment type="caution">
    <text evidence="1">The sequence shown here is derived from an EMBL/GenBank/DDBJ whole genome shotgun (WGS) entry which is preliminary data.</text>
</comment>
<evidence type="ECO:0000313" key="2">
    <source>
        <dbReference type="Proteomes" id="UP000789359"/>
    </source>
</evidence>
<proteinExistence type="predicted"/>
<dbReference type="EMBL" id="CAJHOE010000002">
    <property type="protein sequence ID" value="CAD7288219.1"/>
    <property type="molecule type" value="Genomic_DNA"/>
</dbReference>
<keyword evidence="2" id="KW-1185">Reference proteome</keyword>
<evidence type="ECO:0000313" key="1">
    <source>
        <dbReference type="EMBL" id="CAD7288219.1"/>
    </source>
</evidence>
<evidence type="ECO:0008006" key="3">
    <source>
        <dbReference type="Google" id="ProtNLM"/>
    </source>
</evidence>
<accession>A0ABM8Q5R9</accession>
<reference evidence="1 2" key="1">
    <citation type="submission" date="2020-11" db="EMBL/GenBank/DDBJ databases">
        <authorList>
            <person name="Peeters C."/>
        </authorList>
    </citation>
    <scope>NUCLEOTIDE SEQUENCE [LARGE SCALE GENOMIC DNA]</scope>
    <source>
        <strain evidence="1 2">LMG 8286</strain>
    </source>
</reference>
<sequence>MIISIDKYIFQVTNNIQGLTKVLNVNLEKTQTITKPVYTHMGGYEENISFEAKILLDNMNDFIGFENLIKQAKPLKISAFDLCVYNDIFITNLSQSVDNFIKTNLNGVWYYTKTLHINGTIING</sequence>
<gene>
    <name evidence="1" type="ORF">LMG8286_01197</name>
</gene>
<organism evidence="1 2">
    <name type="scientific">Campylobacter suis</name>
    <dbReference type="NCBI Taxonomy" id="2790657"/>
    <lineage>
        <taxon>Bacteria</taxon>
        <taxon>Pseudomonadati</taxon>
        <taxon>Campylobacterota</taxon>
        <taxon>Epsilonproteobacteria</taxon>
        <taxon>Campylobacterales</taxon>
        <taxon>Campylobacteraceae</taxon>
        <taxon>Campylobacter</taxon>
    </lineage>
</organism>
<protein>
    <recommendedName>
        <fullName evidence="3">Phage tail protein</fullName>
    </recommendedName>
</protein>
<name>A0ABM8Q5R9_9BACT</name>
<dbReference type="RefSeq" id="WP_230056951.1">
    <property type="nucleotide sequence ID" value="NZ_CAJHOE010000002.1"/>
</dbReference>